<dbReference type="OrthoDB" id="5852090at2759"/>
<feature type="domain" description="S-adenosylmethionine synthetase N-terminal" evidence="13">
    <location>
        <begin position="15"/>
        <end position="112"/>
    </location>
</feature>
<dbReference type="Pfam" id="PF02772">
    <property type="entry name" value="S-AdoMet_synt_M"/>
    <property type="match status" value="1"/>
</dbReference>
<evidence type="ECO:0000256" key="3">
    <source>
        <dbReference type="ARBA" id="ARBA00005224"/>
    </source>
</evidence>
<evidence type="ECO:0000256" key="1">
    <source>
        <dbReference type="ARBA" id="ARBA00001946"/>
    </source>
</evidence>
<keyword evidence="8" id="KW-0479">Metal-binding</keyword>
<evidence type="ECO:0000256" key="10">
    <source>
        <dbReference type="ARBA" id="ARBA00022840"/>
    </source>
</evidence>
<dbReference type="CDD" id="cd18079">
    <property type="entry name" value="S-AdoMet_synt"/>
    <property type="match status" value="1"/>
</dbReference>
<keyword evidence="10" id="KW-0067">ATP-binding</keyword>
<dbReference type="VEuPathDB" id="GiardiaDB:GL50581_2980"/>
<dbReference type="GO" id="GO:0006730">
    <property type="term" value="P:one-carbon metabolic process"/>
    <property type="evidence" value="ECO:0007669"/>
    <property type="project" value="UniProtKB-KW"/>
</dbReference>
<dbReference type="eggNOG" id="KOG1506">
    <property type="taxonomic scope" value="Eukaryota"/>
</dbReference>
<feature type="domain" description="S-adenosylmethionine synthetase central" evidence="14">
    <location>
        <begin position="124"/>
        <end position="232"/>
    </location>
</feature>
<name>V6TY75_GIAIN</name>
<dbReference type="VEuPathDB" id="GiardiaDB:DHA2_5659"/>
<evidence type="ECO:0000259" key="13">
    <source>
        <dbReference type="Pfam" id="PF00438"/>
    </source>
</evidence>
<keyword evidence="9" id="KW-0547">Nucleotide-binding</keyword>
<evidence type="ECO:0000256" key="8">
    <source>
        <dbReference type="ARBA" id="ARBA00022723"/>
    </source>
</evidence>
<gene>
    <name evidence="16" type="ORF">GSB_5659</name>
</gene>
<proteinExistence type="inferred from homology"/>
<dbReference type="UniPathway" id="UPA00315">
    <property type="reaction ID" value="UER00080"/>
</dbReference>
<comment type="cofactor">
    <cofactor evidence="1">
        <name>Mg(2+)</name>
        <dbReference type="ChEBI" id="CHEBI:18420"/>
    </cofactor>
</comment>
<dbReference type="GO" id="GO:0005524">
    <property type="term" value="F:ATP binding"/>
    <property type="evidence" value="ECO:0007669"/>
    <property type="project" value="UniProtKB-KW"/>
</dbReference>
<reference evidence="16 17" key="2">
    <citation type="journal article" date="2013" name="Genome Biol. Evol.">
        <title>Genome sequencing of Giardia lamblia genotypes A2 and B isolates (DH and GS) and comparative analysis with the genomes of genotypes A1 and E (WB and Pig).</title>
        <authorList>
            <person name="Adam R.D."/>
            <person name="Dahlstrom E.W."/>
            <person name="Martens C.A."/>
            <person name="Bruno D.P."/>
            <person name="Barbian K.D."/>
            <person name="Ricklefs S.M."/>
            <person name="Hernandez M.M."/>
            <person name="Narla N.P."/>
            <person name="Patel R.B."/>
            <person name="Porcella S.F."/>
            <person name="Nash T.E."/>
        </authorList>
    </citation>
    <scope>NUCLEOTIDE SEQUENCE [LARGE SCALE GENOMIC DNA]</scope>
    <source>
        <strain evidence="16 17">GS</strain>
    </source>
</reference>
<organism evidence="16 17">
    <name type="scientific">Giardia intestinalis</name>
    <name type="common">Giardia lamblia</name>
    <dbReference type="NCBI Taxonomy" id="5741"/>
    <lineage>
        <taxon>Eukaryota</taxon>
        <taxon>Metamonada</taxon>
        <taxon>Diplomonadida</taxon>
        <taxon>Hexamitidae</taxon>
        <taxon>Giardiinae</taxon>
        <taxon>Giardia</taxon>
    </lineage>
</organism>
<evidence type="ECO:0000256" key="12">
    <source>
        <dbReference type="ARBA" id="ARBA00022958"/>
    </source>
</evidence>
<dbReference type="PROSITE" id="PS00377">
    <property type="entry name" value="ADOMET_SYNTHASE_2"/>
    <property type="match status" value="1"/>
</dbReference>
<dbReference type="InterPro" id="IPR022631">
    <property type="entry name" value="ADOMET_SYNTHASE_CS"/>
</dbReference>
<dbReference type="VEuPathDB" id="GiardiaDB:QR46_2147"/>
<dbReference type="Pfam" id="PF00438">
    <property type="entry name" value="S-AdoMet_synt_N"/>
    <property type="match status" value="1"/>
</dbReference>
<evidence type="ECO:0000259" key="14">
    <source>
        <dbReference type="Pfam" id="PF02772"/>
    </source>
</evidence>
<dbReference type="InterPro" id="IPR022630">
    <property type="entry name" value="S-AdoMet_synt_C"/>
</dbReference>
<accession>V6TY75</accession>
<dbReference type="AlphaFoldDB" id="V6TY75"/>
<keyword evidence="6" id="KW-0554">One-carbon metabolism</keyword>
<dbReference type="InterPro" id="IPR002133">
    <property type="entry name" value="S-AdoMet_synthetase"/>
</dbReference>
<evidence type="ECO:0000256" key="6">
    <source>
        <dbReference type="ARBA" id="ARBA00022563"/>
    </source>
</evidence>
<keyword evidence="12" id="KW-0630">Potassium</keyword>
<dbReference type="GO" id="GO:0004478">
    <property type="term" value="F:methionine adenosyltransferase activity"/>
    <property type="evidence" value="ECO:0007669"/>
    <property type="project" value="UniProtKB-EC"/>
</dbReference>
<evidence type="ECO:0000259" key="15">
    <source>
        <dbReference type="Pfam" id="PF02773"/>
    </source>
</evidence>
<feature type="domain" description="S-adenosylmethionine synthetase C-terminal" evidence="15">
    <location>
        <begin position="291"/>
        <end position="434"/>
    </location>
</feature>
<feature type="non-terminal residue" evidence="16">
    <location>
        <position position="1"/>
    </location>
</feature>
<keyword evidence="7" id="KW-0808">Transferase</keyword>
<comment type="caution">
    <text evidence="16">The sequence shown here is derived from an EMBL/GenBank/DDBJ whole genome shotgun (WGS) entry which is preliminary data.</text>
</comment>
<evidence type="ECO:0000256" key="11">
    <source>
        <dbReference type="ARBA" id="ARBA00022842"/>
    </source>
</evidence>
<evidence type="ECO:0000313" key="17">
    <source>
        <dbReference type="Proteomes" id="UP000018040"/>
    </source>
</evidence>
<dbReference type="InterPro" id="IPR022629">
    <property type="entry name" value="S-AdoMet_synt_central"/>
</dbReference>
<sequence length="441" mass="49253">VVPIKCKIKMTPRTFLFTSEQVSEGHPDKICDQISDRILDTILAQDKVARVAADVAIKDNTVFLLGEISTTATVDYNQIVRDVLREIGYEDAETSCDWRTVEIINRISNQSPDIYQAVFRQDELCAGDQGIMIGYASQETKALMPATHLFANILAMRLTRVRKMGILTFLRPDSKTQVTIKYEEDPLTKELRPVFLDTLIISTMHTEEVDNTTLRTAVFKHVVIPTLKQLKEDEGLNLQVLLPGCEDGNLEAFDYANWPIEDICRGHYGKCGADQPQYTKLLINPSDRFVIGGPKSDCGLTGRKVIADSYGSFGSHGGGAFSGKDASKVDRSGAYLARNIAMSLCSPMNNVCKRCMVQLGYAIGVAEPVSIFVEMYGSELKPEYADQQLIEKAIRRTFGLTPGKIIQEYGLDTPIFFNTSRYGHFGRPGLPWEQPRRLMLE</sequence>
<dbReference type="EC" id="2.5.1.6" evidence="5"/>
<comment type="pathway">
    <text evidence="3">Amino-acid biosynthesis; S-adenosyl-L-methionine biosynthesis; S-adenosyl-L-methionine from L-methionine: step 1/1.</text>
</comment>
<dbReference type="Proteomes" id="UP000018040">
    <property type="component" value="Unassembled WGS sequence"/>
</dbReference>
<dbReference type="SUPFAM" id="SSF55973">
    <property type="entry name" value="S-adenosylmethionine synthetase"/>
    <property type="match status" value="3"/>
</dbReference>
<dbReference type="Pfam" id="PF02773">
    <property type="entry name" value="S-AdoMet_synt_C"/>
    <property type="match status" value="1"/>
</dbReference>
<dbReference type="GO" id="GO:0046872">
    <property type="term" value="F:metal ion binding"/>
    <property type="evidence" value="ECO:0007669"/>
    <property type="project" value="UniProtKB-KW"/>
</dbReference>
<evidence type="ECO:0000256" key="9">
    <source>
        <dbReference type="ARBA" id="ARBA00022741"/>
    </source>
</evidence>
<comment type="cofactor">
    <cofactor evidence="2">
        <name>K(+)</name>
        <dbReference type="ChEBI" id="CHEBI:29103"/>
    </cofactor>
</comment>
<dbReference type="VEuPathDB" id="GiardiaDB:GL50803_005659"/>
<comment type="similarity">
    <text evidence="4">Belongs to the AdoMet synthase family.</text>
</comment>
<dbReference type="Gene3D" id="3.30.300.10">
    <property type="match status" value="3"/>
</dbReference>
<dbReference type="PANTHER" id="PTHR11964">
    <property type="entry name" value="S-ADENOSYLMETHIONINE SYNTHETASE"/>
    <property type="match status" value="1"/>
</dbReference>
<dbReference type="InterPro" id="IPR022636">
    <property type="entry name" value="S-AdoMet_synthetase_sfam"/>
</dbReference>
<keyword evidence="11" id="KW-0460">Magnesium</keyword>
<evidence type="ECO:0000313" key="16">
    <source>
        <dbReference type="EMBL" id="ESU43317.1"/>
    </source>
</evidence>
<evidence type="ECO:0000256" key="4">
    <source>
        <dbReference type="ARBA" id="ARBA00009685"/>
    </source>
</evidence>
<evidence type="ECO:0000256" key="5">
    <source>
        <dbReference type="ARBA" id="ARBA00012828"/>
    </source>
</evidence>
<protein>
    <recommendedName>
        <fullName evidence="5">methionine adenosyltransferase</fullName>
        <ecNumber evidence="5">2.5.1.6</ecNumber>
    </recommendedName>
</protein>
<evidence type="ECO:0000256" key="2">
    <source>
        <dbReference type="ARBA" id="ARBA00001958"/>
    </source>
</evidence>
<reference evidence="17" key="1">
    <citation type="submission" date="2012-02" db="EMBL/GenBank/DDBJ databases">
        <title>Genome sequencing of Giardia lamblia Genotypes A2 and B isolates (DH and GS) and comparative analysis with the genomes of Genotypes A1 and E (WB and Pig).</title>
        <authorList>
            <person name="Adam R."/>
            <person name="Dahlstrom E."/>
            <person name="Martens C."/>
            <person name="Bruno D."/>
            <person name="Barbian K."/>
            <person name="Porcella S.F."/>
            <person name="Nash T."/>
        </authorList>
    </citation>
    <scope>NUCLEOTIDE SEQUENCE</scope>
    <source>
        <strain evidence="17">GS</strain>
    </source>
</reference>
<dbReference type="EMBL" id="AHHH01000052">
    <property type="protein sequence ID" value="ESU43317.1"/>
    <property type="molecule type" value="Genomic_DNA"/>
</dbReference>
<dbReference type="PIRSF" id="PIRSF000497">
    <property type="entry name" value="MAT"/>
    <property type="match status" value="1"/>
</dbReference>
<dbReference type="InterPro" id="IPR022628">
    <property type="entry name" value="S-AdoMet_synt_N"/>
</dbReference>
<dbReference type="GO" id="GO:0006556">
    <property type="term" value="P:S-adenosylmethionine biosynthetic process"/>
    <property type="evidence" value="ECO:0007669"/>
    <property type="project" value="UniProtKB-UniPathway"/>
</dbReference>
<evidence type="ECO:0000256" key="7">
    <source>
        <dbReference type="ARBA" id="ARBA00022679"/>
    </source>
</evidence>